<dbReference type="SUPFAM" id="SSF82171">
    <property type="entry name" value="DPP6 N-terminal domain-like"/>
    <property type="match status" value="1"/>
</dbReference>
<dbReference type="InterPro" id="IPR001810">
    <property type="entry name" value="F-box_dom"/>
</dbReference>
<evidence type="ECO:0000313" key="4">
    <source>
        <dbReference type="Proteomes" id="UP000184063"/>
    </source>
</evidence>
<feature type="region of interest" description="Disordered" evidence="1">
    <location>
        <begin position="386"/>
        <end position="422"/>
    </location>
</feature>
<sequence length="560" mass="61024">MSAINSVIPANLPTELILCILDHVDIETYVAARSACCSWRKAATMSSTIRNALTELPVPIPPRADSLTNEEWNAYFCQIACLNLLGHRTHIDKTSTRRALPEDCTPTTVLATSPDGQKMATLKGARATIFTRPNKHSPWEYSQASTLYPLWTSVYRALMDGGGAGNCMALNPRYAKHCIAISSQGDLLAVGLGKTLQIYSLSGNEANGISSPAEYTLDQHDVIYAASPSTGYEETDGVIDSLEFTDDATLLRIAIHQDTTTFQPNRVRYMGNPSALQHHHQSQSQTPLQYWRENIHHIHIDSASMAVTLGAGEEKVVFRGLRLLPSYYKPTTTILPQNQSSQPSSTSSHYFTASLQSGPTSAYCIGHIAISSSPPTSQQVTITRLLPSRQHHHHTTTSGPATESNTTPPSSGNATATTGFPRWNTLNLPTASSKCPLLSVSPDNKLLAIYEPDPSSEEVGRGGIYIYCIDECESVYTSHTKTNASSSAMNTDQRQEKQHSSICLPSEEGNNIPSWSFLLDNVSVDVDELRVGKVVGNGGDGGYYEVMALAGRDILEWRIH</sequence>
<dbReference type="InterPro" id="IPR036047">
    <property type="entry name" value="F-box-like_dom_sf"/>
</dbReference>
<dbReference type="EMBL" id="KV878239">
    <property type="protein sequence ID" value="OJZ88230.1"/>
    <property type="molecule type" value="Genomic_DNA"/>
</dbReference>
<dbReference type="AlphaFoldDB" id="A0A1M3TN40"/>
<dbReference type="CDD" id="cd09917">
    <property type="entry name" value="F-box_SF"/>
    <property type="match status" value="1"/>
</dbReference>
<proteinExistence type="predicted"/>
<reference evidence="4" key="1">
    <citation type="journal article" date="2017" name="Genome Biol.">
        <title>Comparative genomics reveals high biological diversity and specific adaptations in the industrially and medically important fungal genus Aspergillus.</title>
        <authorList>
            <person name="de Vries R.P."/>
            <person name="Riley R."/>
            <person name="Wiebenga A."/>
            <person name="Aguilar-Osorio G."/>
            <person name="Amillis S."/>
            <person name="Uchima C.A."/>
            <person name="Anderluh G."/>
            <person name="Asadollahi M."/>
            <person name="Askin M."/>
            <person name="Barry K."/>
            <person name="Battaglia E."/>
            <person name="Bayram O."/>
            <person name="Benocci T."/>
            <person name="Braus-Stromeyer S.A."/>
            <person name="Caldana C."/>
            <person name="Canovas D."/>
            <person name="Cerqueira G.C."/>
            <person name="Chen F."/>
            <person name="Chen W."/>
            <person name="Choi C."/>
            <person name="Clum A."/>
            <person name="Dos Santos R.A."/>
            <person name="Damasio A.R."/>
            <person name="Diallinas G."/>
            <person name="Emri T."/>
            <person name="Fekete E."/>
            <person name="Flipphi M."/>
            <person name="Freyberg S."/>
            <person name="Gallo A."/>
            <person name="Gournas C."/>
            <person name="Habgood R."/>
            <person name="Hainaut M."/>
            <person name="Harispe M.L."/>
            <person name="Henrissat B."/>
            <person name="Hilden K.S."/>
            <person name="Hope R."/>
            <person name="Hossain A."/>
            <person name="Karabika E."/>
            <person name="Karaffa L."/>
            <person name="Karanyi Z."/>
            <person name="Krasevec N."/>
            <person name="Kuo A."/>
            <person name="Kusch H."/>
            <person name="LaButti K."/>
            <person name="Lagendijk E.L."/>
            <person name="Lapidus A."/>
            <person name="Levasseur A."/>
            <person name="Lindquist E."/>
            <person name="Lipzen A."/>
            <person name="Logrieco A.F."/>
            <person name="MacCabe A."/>
            <person name="Maekelae M.R."/>
            <person name="Malavazi I."/>
            <person name="Melin P."/>
            <person name="Meyer V."/>
            <person name="Mielnichuk N."/>
            <person name="Miskei M."/>
            <person name="Molnar A.P."/>
            <person name="Mule G."/>
            <person name="Ngan C.Y."/>
            <person name="Orejas M."/>
            <person name="Orosz E."/>
            <person name="Ouedraogo J.P."/>
            <person name="Overkamp K.M."/>
            <person name="Park H.-S."/>
            <person name="Perrone G."/>
            <person name="Piumi F."/>
            <person name="Punt P.J."/>
            <person name="Ram A.F."/>
            <person name="Ramon A."/>
            <person name="Rauscher S."/>
            <person name="Record E."/>
            <person name="Riano-Pachon D.M."/>
            <person name="Robert V."/>
            <person name="Roehrig J."/>
            <person name="Ruller R."/>
            <person name="Salamov A."/>
            <person name="Salih N.S."/>
            <person name="Samson R.A."/>
            <person name="Sandor E."/>
            <person name="Sanguinetti M."/>
            <person name="Schuetze T."/>
            <person name="Sepcic K."/>
            <person name="Shelest E."/>
            <person name="Sherlock G."/>
            <person name="Sophianopoulou V."/>
            <person name="Squina F.M."/>
            <person name="Sun H."/>
            <person name="Susca A."/>
            <person name="Todd R.B."/>
            <person name="Tsang A."/>
            <person name="Unkles S.E."/>
            <person name="van de Wiele N."/>
            <person name="van Rossen-Uffink D."/>
            <person name="Oliveira J.V."/>
            <person name="Vesth T.C."/>
            <person name="Visser J."/>
            <person name="Yu J.-H."/>
            <person name="Zhou M."/>
            <person name="Andersen M.R."/>
            <person name="Archer D.B."/>
            <person name="Baker S.E."/>
            <person name="Benoit I."/>
            <person name="Brakhage A.A."/>
            <person name="Braus G.H."/>
            <person name="Fischer R."/>
            <person name="Frisvad J.C."/>
            <person name="Goldman G.H."/>
            <person name="Houbraken J."/>
            <person name="Oakley B."/>
            <person name="Pocsi I."/>
            <person name="Scazzocchio C."/>
            <person name="Seiboth B."/>
            <person name="vanKuyk P.A."/>
            <person name="Wortman J."/>
            <person name="Dyer P.S."/>
            <person name="Grigoriev I.V."/>
        </authorList>
    </citation>
    <scope>NUCLEOTIDE SEQUENCE [LARGE SCALE GENOMIC DNA]</scope>
    <source>
        <strain evidence="4">CBS 106.47</strain>
    </source>
</reference>
<dbReference type="SUPFAM" id="SSF81383">
    <property type="entry name" value="F-box domain"/>
    <property type="match status" value="1"/>
</dbReference>
<dbReference type="VEuPathDB" id="FungiDB:ASPFODRAFT_43873"/>
<evidence type="ECO:0000313" key="3">
    <source>
        <dbReference type="EMBL" id="OJZ88230.1"/>
    </source>
</evidence>
<evidence type="ECO:0000259" key="2">
    <source>
        <dbReference type="SMART" id="SM00256"/>
    </source>
</evidence>
<dbReference type="Proteomes" id="UP000184063">
    <property type="component" value="Unassembled WGS sequence"/>
</dbReference>
<dbReference type="Pfam" id="PF00646">
    <property type="entry name" value="F-box"/>
    <property type="match status" value="1"/>
</dbReference>
<feature type="compositionally biased region" description="Polar residues" evidence="1">
    <location>
        <begin position="396"/>
        <end position="422"/>
    </location>
</feature>
<dbReference type="SMART" id="SM00256">
    <property type="entry name" value="FBOX"/>
    <property type="match status" value="1"/>
</dbReference>
<accession>A0A1M3TN40</accession>
<feature type="region of interest" description="Disordered" evidence="1">
    <location>
        <begin position="333"/>
        <end position="352"/>
    </location>
</feature>
<dbReference type="OrthoDB" id="5126814at2759"/>
<evidence type="ECO:0000256" key="1">
    <source>
        <dbReference type="SAM" id="MobiDB-lite"/>
    </source>
</evidence>
<feature type="domain" description="F-box" evidence="2">
    <location>
        <begin position="12"/>
        <end position="52"/>
    </location>
</feature>
<name>A0A1M3TN40_ASPLC</name>
<protein>
    <recommendedName>
        <fullName evidence="2">F-box domain-containing protein</fullName>
    </recommendedName>
</protein>
<gene>
    <name evidence="3" type="ORF">ASPFODRAFT_43873</name>
</gene>
<organism evidence="3 4">
    <name type="scientific">Aspergillus luchuensis (strain CBS 106.47)</name>
    <dbReference type="NCBI Taxonomy" id="1137211"/>
    <lineage>
        <taxon>Eukaryota</taxon>
        <taxon>Fungi</taxon>
        <taxon>Dikarya</taxon>
        <taxon>Ascomycota</taxon>
        <taxon>Pezizomycotina</taxon>
        <taxon>Eurotiomycetes</taxon>
        <taxon>Eurotiomycetidae</taxon>
        <taxon>Eurotiales</taxon>
        <taxon>Aspergillaceae</taxon>
        <taxon>Aspergillus</taxon>
        <taxon>Aspergillus subgen. Circumdati</taxon>
    </lineage>
</organism>
<feature type="compositionally biased region" description="Low complexity" evidence="1">
    <location>
        <begin position="336"/>
        <end position="348"/>
    </location>
</feature>